<dbReference type="Proteomes" id="UP000053424">
    <property type="component" value="Unassembled WGS sequence"/>
</dbReference>
<sequence>MAKSSSAEIKRPYLVAAAAMRDPKRKEFLGAVATRTELGPVQGAKDVVQNDAEDSPEGGSFLRIIGMPGASGEEQEIRKSGYVRLPASHATAFASGCCLTACKSESRESIADLLVHSSYWVRFSWLKSRFQLVPRLSLSSLRVTYDARRLKSNIPMHPTLESAFLPRPALTLSGDRMEES</sequence>
<evidence type="ECO:0000313" key="2">
    <source>
        <dbReference type="Proteomes" id="UP000053424"/>
    </source>
</evidence>
<evidence type="ECO:0000313" key="1">
    <source>
        <dbReference type="EMBL" id="KIM41719.1"/>
    </source>
</evidence>
<protein>
    <submittedName>
        <fullName evidence="1">Uncharacterized protein</fullName>
    </submittedName>
</protein>
<dbReference type="HOGENOM" id="CLU_1496388_0_0_1"/>
<accession>A0A0C3CBV6</accession>
<reference evidence="1 2" key="1">
    <citation type="submission" date="2014-04" db="EMBL/GenBank/DDBJ databases">
        <authorList>
            <consortium name="DOE Joint Genome Institute"/>
            <person name="Kuo A."/>
            <person name="Gay G."/>
            <person name="Dore J."/>
            <person name="Kohler A."/>
            <person name="Nagy L.G."/>
            <person name="Floudas D."/>
            <person name="Copeland A."/>
            <person name="Barry K.W."/>
            <person name="Cichocki N."/>
            <person name="Veneault-Fourrey C."/>
            <person name="LaButti K."/>
            <person name="Lindquist E.A."/>
            <person name="Lipzen A."/>
            <person name="Lundell T."/>
            <person name="Morin E."/>
            <person name="Murat C."/>
            <person name="Sun H."/>
            <person name="Tunlid A."/>
            <person name="Henrissat B."/>
            <person name="Grigoriev I.V."/>
            <person name="Hibbett D.S."/>
            <person name="Martin F."/>
            <person name="Nordberg H.P."/>
            <person name="Cantor M.N."/>
            <person name="Hua S.X."/>
        </authorList>
    </citation>
    <scope>NUCLEOTIDE SEQUENCE [LARGE SCALE GENOMIC DNA]</scope>
    <source>
        <strain evidence="2">h7</strain>
    </source>
</reference>
<proteinExistence type="predicted"/>
<name>A0A0C3CBV6_HEBCY</name>
<keyword evidence="2" id="KW-1185">Reference proteome</keyword>
<organism evidence="1 2">
    <name type="scientific">Hebeloma cylindrosporum</name>
    <dbReference type="NCBI Taxonomy" id="76867"/>
    <lineage>
        <taxon>Eukaryota</taxon>
        <taxon>Fungi</taxon>
        <taxon>Dikarya</taxon>
        <taxon>Basidiomycota</taxon>
        <taxon>Agaricomycotina</taxon>
        <taxon>Agaricomycetes</taxon>
        <taxon>Agaricomycetidae</taxon>
        <taxon>Agaricales</taxon>
        <taxon>Agaricineae</taxon>
        <taxon>Hymenogastraceae</taxon>
        <taxon>Hebeloma</taxon>
    </lineage>
</organism>
<dbReference type="AlphaFoldDB" id="A0A0C3CBV6"/>
<reference evidence="2" key="2">
    <citation type="submission" date="2015-01" db="EMBL/GenBank/DDBJ databases">
        <title>Evolutionary Origins and Diversification of the Mycorrhizal Mutualists.</title>
        <authorList>
            <consortium name="DOE Joint Genome Institute"/>
            <consortium name="Mycorrhizal Genomics Consortium"/>
            <person name="Kohler A."/>
            <person name="Kuo A."/>
            <person name="Nagy L.G."/>
            <person name="Floudas D."/>
            <person name="Copeland A."/>
            <person name="Barry K.W."/>
            <person name="Cichocki N."/>
            <person name="Veneault-Fourrey C."/>
            <person name="LaButti K."/>
            <person name="Lindquist E.A."/>
            <person name="Lipzen A."/>
            <person name="Lundell T."/>
            <person name="Morin E."/>
            <person name="Murat C."/>
            <person name="Riley R."/>
            <person name="Ohm R."/>
            <person name="Sun H."/>
            <person name="Tunlid A."/>
            <person name="Henrissat B."/>
            <person name="Grigoriev I.V."/>
            <person name="Hibbett D.S."/>
            <person name="Martin F."/>
        </authorList>
    </citation>
    <scope>NUCLEOTIDE SEQUENCE [LARGE SCALE GENOMIC DNA]</scope>
    <source>
        <strain evidence="2">h7</strain>
    </source>
</reference>
<dbReference type="EMBL" id="KN831779">
    <property type="protein sequence ID" value="KIM41719.1"/>
    <property type="molecule type" value="Genomic_DNA"/>
</dbReference>
<gene>
    <name evidence="1" type="ORF">M413DRAFT_136716</name>
</gene>